<feature type="region of interest" description="Disordered" evidence="2">
    <location>
        <begin position="113"/>
        <end position="150"/>
    </location>
</feature>
<evidence type="ECO:0000256" key="2">
    <source>
        <dbReference type="SAM" id="MobiDB-lite"/>
    </source>
</evidence>
<keyword evidence="1" id="KW-0659">Purine metabolism</keyword>
<evidence type="ECO:0000259" key="3">
    <source>
        <dbReference type="Pfam" id="PF09349"/>
    </source>
</evidence>
<dbReference type="SUPFAM" id="SSF158694">
    <property type="entry name" value="UraD-Like"/>
    <property type="match status" value="2"/>
</dbReference>
<dbReference type="Proteomes" id="UP000224634">
    <property type="component" value="Unassembled WGS sequence"/>
</dbReference>
<comment type="caution">
    <text evidence="4">The sequence shown here is derived from an EMBL/GenBank/DDBJ whole genome shotgun (WGS) entry which is preliminary data.</text>
</comment>
<proteinExistence type="predicted"/>
<evidence type="ECO:0000313" key="4">
    <source>
        <dbReference type="EMBL" id="PGH19428.1"/>
    </source>
</evidence>
<feature type="compositionally biased region" description="Basic and acidic residues" evidence="2">
    <location>
        <begin position="122"/>
        <end position="134"/>
    </location>
</feature>
<organism evidence="4 5">
    <name type="scientific">Polytolypa hystricis (strain UAMH7299)</name>
    <dbReference type="NCBI Taxonomy" id="1447883"/>
    <lineage>
        <taxon>Eukaryota</taxon>
        <taxon>Fungi</taxon>
        <taxon>Dikarya</taxon>
        <taxon>Ascomycota</taxon>
        <taxon>Pezizomycotina</taxon>
        <taxon>Eurotiomycetes</taxon>
        <taxon>Eurotiomycetidae</taxon>
        <taxon>Onygenales</taxon>
        <taxon>Onygenales incertae sedis</taxon>
        <taxon>Polytolypa</taxon>
    </lineage>
</organism>
<feature type="compositionally biased region" description="Low complexity" evidence="2">
    <location>
        <begin position="46"/>
        <end position="65"/>
    </location>
</feature>
<evidence type="ECO:0000256" key="1">
    <source>
        <dbReference type="ARBA" id="ARBA00022631"/>
    </source>
</evidence>
<dbReference type="GO" id="GO:0006144">
    <property type="term" value="P:purine nucleobase metabolic process"/>
    <property type="evidence" value="ECO:0007669"/>
    <property type="project" value="UniProtKB-KW"/>
</dbReference>
<name>A0A2B7YEV3_POLH7</name>
<feature type="compositionally biased region" description="Gly residues" evidence="2">
    <location>
        <begin position="138"/>
        <end position="147"/>
    </location>
</feature>
<accession>A0A2B7YEV3</accession>
<evidence type="ECO:0000313" key="5">
    <source>
        <dbReference type="Proteomes" id="UP000224634"/>
    </source>
</evidence>
<dbReference type="PANTHER" id="PTHR37987">
    <property type="entry name" value="CHROMOSOME 9, WHOLE GENOME SHOTGUN SEQUENCE"/>
    <property type="match status" value="1"/>
</dbReference>
<feature type="domain" description="Oxo-4-hydroxy-4-carboxy-5-ureidoimidazoline decarboxylase" evidence="3">
    <location>
        <begin position="13"/>
        <end position="132"/>
    </location>
</feature>
<reference evidence="4 5" key="1">
    <citation type="submission" date="2017-10" db="EMBL/GenBank/DDBJ databases">
        <title>Comparative genomics in systemic dimorphic fungi from Ajellomycetaceae.</title>
        <authorList>
            <person name="Munoz J.F."/>
            <person name="Mcewen J.G."/>
            <person name="Clay O.K."/>
            <person name="Cuomo C.A."/>
        </authorList>
    </citation>
    <scope>NUCLEOTIDE SEQUENCE [LARGE SCALE GENOMIC DNA]</scope>
    <source>
        <strain evidence="4 5">UAMH7299</strain>
    </source>
</reference>
<dbReference type="InterPro" id="IPR036778">
    <property type="entry name" value="OHCU_decarboxylase_sf"/>
</dbReference>
<feature type="region of interest" description="Disordered" evidence="2">
    <location>
        <begin position="46"/>
        <end position="66"/>
    </location>
</feature>
<sequence length="232" mass="25125">MASSLPPITTVPTLPAPSQTAILDALFEPSSDLHALILPLLSTTTTTTTTTTPSQQEPNQQQSQPAIPFSSYTSFITAVRARLSALSPQNSSIDKRILYNILGAHPRLGEKQAANLSAASRAEQENLRKGEEQRSSSGAGGEGGNGDGDVEMQKKAAVDELTELRRLNAVYEERFPGLRYVVFVNGRGRNAIIADIRHRIERGDTDLETEEIINAMCDIAIDRARKLGAQVD</sequence>
<dbReference type="STRING" id="1447883.A0A2B7YEV3"/>
<keyword evidence="5" id="KW-1185">Reference proteome</keyword>
<dbReference type="Pfam" id="PF09349">
    <property type="entry name" value="OHCU_decarbox"/>
    <property type="match status" value="2"/>
</dbReference>
<dbReference type="AlphaFoldDB" id="A0A2B7YEV3"/>
<dbReference type="OrthoDB" id="5398391at2759"/>
<feature type="domain" description="Oxo-4-hydroxy-4-carboxy-5-ureidoimidazoline decarboxylase" evidence="3">
    <location>
        <begin position="155"/>
        <end position="225"/>
    </location>
</feature>
<dbReference type="EMBL" id="PDNA01000047">
    <property type="protein sequence ID" value="PGH19428.1"/>
    <property type="molecule type" value="Genomic_DNA"/>
</dbReference>
<dbReference type="PANTHER" id="PTHR37987:SF1">
    <property type="entry name" value="OXO-4-HYDROXY-4-CARBOXY-5-UREIDOIMIDAZOLINE DECARBOXYLASE DOMAIN-CONTAINING PROTEIN"/>
    <property type="match status" value="1"/>
</dbReference>
<protein>
    <recommendedName>
        <fullName evidence="3">Oxo-4-hydroxy-4-carboxy-5-ureidoimidazoline decarboxylase domain-containing protein</fullName>
    </recommendedName>
</protein>
<dbReference type="InterPro" id="IPR018020">
    <property type="entry name" value="OHCU_decarboxylase"/>
</dbReference>
<gene>
    <name evidence="4" type="ORF">AJ80_03928</name>
</gene>
<dbReference type="Gene3D" id="1.10.3330.10">
    <property type="entry name" value="Oxo-4-hydroxy-4-carboxy-5-ureidoimidazoline decarboxylase"/>
    <property type="match status" value="1"/>
</dbReference>